<sequence>MLHLLPGDPLIYQAAYSLRRVEGAAVAPQSISFRNTVSWVEPKGGRKLPFPGIRFWRVEAGNPDLNCRRPSQSSSKRVRLRRHLGSSDRFCLMVDLNVSDVHFLVFMAAL</sequence>
<accession>A0AAV7QMP5</accession>
<reference evidence="1" key="1">
    <citation type="journal article" date="2022" name="bioRxiv">
        <title>Sequencing and chromosome-scale assembly of the giantPleurodeles waltlgenome.</title>
        <authorList>
            <person name="Brown T."/>
            <person name="Elewa A."/>
            <person name="Iarovenko S."/>
            <person name="Subramanian E."/>
            <person name="Araus A.J."/>
            <person name="Petzold A."/>
            <person name="Susuki M."/>
            <person name="Suzuki K.-i.T."/>
            <person name="Hayashi T."/>
            <person name="Toyoda A."/>
            <person name="Oliveira C."/>
            <person name="Osipova E."/>
            <person name="Leigh N.D."/>
            <person name="Simon A."/>
            <person name="Yun M.H."/>
        </authorList>
    </citation>
    <scope>NUCLEOTIDE SEQUENCE</scope>
    <source>
        <strain evidence="1">20211129_DDA</strain>
        <tissue evidence="1">Liver</tissue>
    </source>
</reference>
<comment type="caution">
    <text evidence="1">The sequence shown here is derived from an EMBL/GenBank/DDBJ whole genome shotgun (WGS) entry which is preliminary data.</text>
</comment>
<dbReference type="Proteomes" id="UP001066276">
    <property type="component" value="Chromosome 6"/>
</dbReference>
<name>A0AAV7QMP5_PLEWA</name>
<gene>
    <name evidence="1" type="ORF">NDU88_007648</name>
</gene>
<evidence type="ECO:0000313" key="1">
    <source>
        <dbReference type="EMBL" id="KAJ1141315.1"/>
    </source>
</evidence>
<proteinExistence type="predicted"/>
<evidence type="ECO:0000313" key="2">
    <source>
        <dbReference type="Proteomes" id="UP001066276"/>
    </source>
</evidence>
<dbReference type="EMBL" id="JANPWB010000010">
    <property type="protein sequence ID" value="KAJ1141315.1"/>
    <property type="molecule type" value="Genomic_DNA"/>
</dbReference>
<organism evidence="1 2">
    <name type="scientific">Pleurodeles waltl</name>
    <name type="common">Iberian ribbed newt</name>
    <dbReference type="NCBI Taxonomy" id="8319"/>
    <lineage>
        <taxon>Eukaryota</taxon>
        <taxon>Metazoa</taxon>
        <taxon>Chordata</taxon>
        <taxon>Craniata</taxon>
        <taxon>Vertebrata</taxon>
        <taxon>Euteleostomi</taxon>
        <taxon>Amphibia</taxon>
        <taxon>Batrachia</taxon>
        <taxon>Caudata</taxon>
        <taxon>Salamandroidea</taxon>
        <taxon>Salamandridae</taxon>
        <taxon>Pleurodelinae</taxon>
        <taxon>Pleurodeles</taxon>
    </lineage>
</organism>
<keyword evidence="2" id="KW-1185">Reference proteome</keyword>
<protein>
    <submittedName>
        <fullName evidence="1">Uncharacterized protein</fullName>
    </submittedName>
</protein>
<dbReference type="AlphaFoldDB" id="A0AAV7QMP5"/>